<gene>
    <name evidence="2" type="ORF">H9Q16_09435</name>
</gene>
<accession>A0A927D631</accession>
<dbReference type="AlphaFoldDB" id="A0A927D631"/>
<dbReference type="RefSeq" id="WP_191075048.1">
    <property type="nucleotide sequence ID" value="NZ_JACTAG010000001.1"/>
</dbReference>
<keyword evidence="1" id="KW-0812">Transmembrane</keyword>
<dbReference type="EMBL" id="JACTAG010000001">
    <property type="protein sequence ID" value="MBD3664142.1"/>
    <property type="molecule type" value="Genomic_DNA"/>
</dbReference>
<evidence type="ECO:0000256" key="1">
    <source>
        <dbReference type="SAM" id="Phobius"/>
    </source>
</evidence>
<evidence type="ECO:0000313" key="3">
    <source>
        <dbReference type="Proteomes" id="UP000635142"/>
    </source>
</evidence>
<feature type="transmembrane region" description="Helical" evidence="1">
    <location>
        <begin position="14"/>
        <end position="32"/>
    </location>
</feature>
<proteinExistence type="predicted"/>
<keyword evidence="3" id="KW-1185">Reference proteome</keyword>
<name>A0A927D631_9RHOB</name>
<protein>
    <submittedName>
        <fullName evidence="2">Cbb3-type cytochrome c oxidase subunit 3</fullName>
    </submittedName>
</protein>
<organism evidence="2 3">
    <name type="scientific">Sulfitobacter aestuariivivens</name>
    <dbReference type="NCBI Taxonomy" id="2766981"/>
    <lineage>
        <taxon>Bacteria</taxon>
        <taxon>Pseudomonadati</taxon>
        <taxon>Pseudomonadota</taxon>
        <taxon>Alphaproteobacteria</taxon>
        <taxon>Rhodobacterales</taxon>
        <taxon>Roseobacteraceae</taxon>
        <taxon>Sulfitobacter</taxon>
    </lineage>
</organism>
<dbReference type="Proteomes" id="UP000635142">
    <property type="component" value="Unassembled WGS sequence"/>
</dbReference>
<comment type="caution">
    <text evidence="2">The sequence shown here is derived from an EMBL/GenBank/DDBJ whole genome shotgun (WGS) entry which is preliminary data.</text>
</comment>
<evidence type="ECO:0000313" key="2">
    <source>
        <dbReference type="EMBL" id="MBD3664142.1"/>
    </source>
</evidence>
<dbReference type="Pfam" id="PF05545">
    <property type="entry name" value="FixQ"/>
    <property type="match status" value="1"/>
</dbReference>
<keyword evidence="1" id="KW-0472">Membrane</keyword>
<dbReference type="InterPro" id="IPR008621">
    <property type="entry name" value="Cbb3-typ_cyt_oxidase_comp"/>
</dbReference>
<keyword evidence="1" id="KW-1133">Transmembrane helix</keyword>
<sequence length="78" mass="8682">METYSMLREIADSWVLLAMFIAFLGVAVWSFWPSQSSARKDASMIPFRNETAPARAKDNKTGGLGDKTKALKVETKNV</sequence>
<reference evidence="2" key="1">
    <citation type="submission" date="2020-08" db="EMBL/GenBank/DDBJ databases">
        <title>Sulfitobacter aestuariivivens sp. nov., isolated from a tidal flat.</title>
        <authorList>
            <person name="Park S."/>
            <person name="Yoon J.-H."/>
        </authorList>
    </citation>
    <scope>NUCLEOTIDE SEQUENCE</scope>
    <source>
        <strain evidence="2">TSTF-M16</strain>
    </source>
</reference>
<dbReference type="CDD" id="cd01324">
    <property type="entry name" value="cbb3_Oxidase_CcoQ"/>
    <property type="match status" value="1"/>
</dbReference>